<gene>
    <name evidence="1" type="ORF">LCGC14_2112890</name>
</gene>
<organism evidence="1">
    <name type="scientific">marine sediment metagenome</name>
    <dbReference type="NCBI Taxonomy" id="412755"/>
    <lineage>
        <taxon>unclassified sequences</taxon>
        <taxon>metagenomes</taxon>
        <taxon>ecological metagenomes</taxon>
    </lineage>
</organism>
<protein>
    <recommendedName>
        <fullName evidence="2">Terminase large subunit gp17-like C-terminal domain-containing protein</fullName>
    </recommendedName>
</protein>
<dbReference type="AlphaFoldDB" id="A0A0F9E6I3"/>
<dbReference type="EMBL" id="LAZR01026149">
    <property type="protein sequence ID" value="KKL69638.1"/>
    <property type="molecule type" value="Genomic_DNA"/>
</dbReference>
<name>A0A0F9E6I3_9ZZZZ</name>
<evidence type="ECO:0008006" key="2">
    <source>
        <dbReference type="Google" id="ProtNLM"/>
    </source>
</evidence>
<evidence type="ECO:0000313" key="1">
    <source>
        <dbReference type="EMBL" id="KKL69638.1"/>
    </source>
</evidence>
<dbReference type="Gene3D" id="3.40.50.300">
    <property type="entry name" value="P-loop containing nucleotide triphosphate hydrolases"/>
    <property type="match status" value="1"/>
</dbReference>
<reference evidence="1" key="1">
    <citation type="journal article" date="2015" name="Nature">
        <title>Complex archaea that bridge the gap between prokaryotes and eukaryotes.</title>
        <authorList>
            <person name="Spang A."/>
            <person name="Saw J.H."/>
            <person name="Jorgensen S.L."/>
            <person name="Zaremba-Niedzwiedzka K."/>
            <person name="Martijn J."/>
            <person name="Lind A.E."/>
            <person name="van Eijk R."/>
            <person name="Schleper C."/>
            <person name="Guy L."/>
            <person name="Ettema T.J."/>
        </authorList>
    </citation>
    <scope>NUCLEOTIDE SEQUENCE</scope>
</reference>
<dbReference type="InterPro" id="IPR027417">
    <property type="entry name" value="P-loop_NTPase"/>
</dbReference>
<accession>A0A0F9E6I3</accession>
<comment type="caution">
    <text evidence="1">The sequence shown here is derived from an EMBL/GenBank/DDBJ whole genome shotgun (WGS) entry which is preliminary data.</text>
</comment>
<proteinExistence type="predicted"/>
<sequence length="504" mass="58201">ALAAGIIYPERFSRSFDPIHKSIFEIIDRRPGDPGYSPYKLIIAPRGSGKTSICAILVPTVAILLQRYDYIVIIGYNADDAIEKTEELKRELVSNPLIRTLYGDIRTDKWSTKEYVVRIGSKPIKIHPRGSMQPVRGRLFMGSRPGLIIIDDLEKSKEVENPEIRREKKDWLHGDVLGCINRSHQHIDGEDAPWEFLMMGTILHQDSLLINLHESEQWDSIVLELCDDNFVSNAPHYLNDKGCKTLYEHLKADGQVDTWYREYRNNPVPTGLDAAFPTDLFRDYEESDENLNRNHNVESVVIVDPSRTANPTAHPTGIVAVGVDMMRNKLFVRECISKRIYPEEMYEMIAETIVRFEARVLAVEVTGLHEFIVHPLKTFLSKRGISIEFVELHARQGRDERGKAARVRSLVDFYRQGIVYHNKQVCGPLEQQLQAFPKAKDWSLMDPLGYIVELLEKGQRYLSFPGQHDFEGKDDVEREFRELEKFYDDDEEELWAPLEEFRVV</sequence>
<feature type="non-terminal residue" evidence="1">
    <location>
        <position position="1"/>
    </location>
</feature>